<sequence>MSLVFEFPEGGCKTVPELYGLMPLSEENQEIIPNYNCNEEATCVVVLTGPNWATSARVGTCMDPYRSQQVLQLTYGPFHPILSDHEQFPHLYQMAPKDTALSLAMVSLMLHFNWNWIGLAISGNDQGTQFLSHLRREMEKIESALLL</sequence>
<evidence type="ECO:0000259" key="6">
    <source>
        <dbReference type="Pfam" id="PF01094"/>
    </source>
</evidence>
<dbReference type="Gene3D" id="3.40.50.2300">
    <property type="match status" value="2"/>
</dbReference>
<dbReference type="AlphaFoldDB" id="A0A1A6GP33"/>
<dbReference type="GO" id="GO:0005886">
    <property type="term" value="C:plasma membrane"/>
    <property type="evidence" value="ECO:0007669"/>
    <property type="project" value="TreeGrafter"/>
</dbReference>
<comment type="caution">
    <text evidence="7">The sequence shown here is derived from an EMBL/GenBank/DDBJ whole genome shotgun (WGS) entry which is preliminary data.</text>
</comment>
<dbReference type="Proteomes" id="UP000092124">
    <property type="component" value="Unassembled WGS sequence"/>
</dbReference>
<accession>A0A1A6GP33</accession>
<feature type="domain" description="Receptor ligand binding region" evidence="6">
    <location>
        <begin position="69"/>
        <end position="140"/>
    </location>
</feature>
<evidence type="ECO:0000256" key="4">
    <source>
        <dbReference type="ARBA" id="ARBA00022989"/>
    </source>
</evidence>
<proteinExistence type="predicted"/>
<name>A0A1A6GP33_NEOLE</name>
<protein>
    <recommendedName>
        <fullName evidence="6">Receptor ligand binding region domain-containing protein</fullName>
    </recommendedName>
</protein>
<evidence type="ECO:0000256" key="3">
    <source>
        <dbReference type="ARBA" id="ARBA00022729"/>
    </source>
</evidence>
<keyword evidence="5" id="KW-0472">Membrane</keyword>
<comment type="subcellular location">
    <subcellularLocation>
        <location evidence="1">Membrane</location>
    </subcellularLocation>
</comment>
<dbReference type="GO" id="GO:0004930">
    <property type="term" value="F:G protein-coupled receptor activity"/>
    <property type="evidence" value="ECO:0007669"/>
    <property type="project" value="InterPro"/>
</dbReference>
<dbReference type="Pfam" id="PF01094">
    <property type="entry name" value="ANF_receptor"/>
    <property type="match status" value="1"/>
</dbReference>
<keyword evidence="4" id="KW-1133">Transmembrane helix</keyword>
<dbReference type="STRING" id="56216.A0A1A6GP33"/>
<reference evidence="7 8" key="1">
    <citation type="submission" date="2016-06" db="EMBL/GenBank/DDBJ databases">
        <title>The Draft Genome Sequence and Annotation of the Desert Woodrat Neotoma lepida.</title>
        <authorList>
            <person name="Campbell M."/>
            <person name="Oakeson K.F."/>
            <person name="Yandell M."/>
            <person name="Halpert J.R."/>
            <person name="Dearing D."/>
        </authorList>
    </citation>
    <scope>NUCLEOTIDE SEQUENCE [LARGE SCALE GENOMIC DNA]</scope>
    <source>
        <strain evidence="7">417</strain>
        <tissue evidence="7">Liver</tissue>
    </source>
</reference>
<keyword evidence="2" id="KW-0812">Transmembrane</keyword>
<evidence type="ECO:0000256" key="2">
    <source>
        <dbReference type="ARBA" id="ARBA00022692"/>
    </source>
</evidence>
<evidence type="ECO:0000256" key="5">
    <source>
        <dbReference type="ARBA" id="ARBA00023136"/>
    </source>
</evidence>
<dbReference type="PANTHER" id="PTHR24061">
    <property type="entry name" value="CALCIUM-SENSING RECEPTOR-RELATED"/>
    <property type="match status" value="1"/>
</dbReference>
<keyword evidence="3" id="KW-0732">Signal</keyword>
<evidence type="ECO:0000313" key="8">
    <source>
        <dbReference type="Proteomes" id="UP000092124"/>
    </source>
</evidence>
<evidence type="ECO:0000256" key="1">
    <source>
        <dbReference type="ARBA" id="ARBA00004370"/>
    </source>
</evidence>
<evidence type="ECO:0000313" key="7">
    <source>
        <dbReference type="EMBL" id="OBS67460.1"/>
    </source>
</evidence>
<dbReference type="SUPFAM" id="SSF53822">
    <property type="entry name" value="Periplasmic binding protein-like I"/>
    <property type="match status" value="1"/>
</dbReference>
<dbReference type="InterPro" id="IPR028082">
    <property type="entry name" value="Peripla_BP_I"/>
</dbReference>
<dbReference type="EMBL" id="LZPO01083026">
    <property type="protein sequence ID" value="OBS67460.1"/>
    <property type="molecule type" value="Genomic_DNA"/>
</dbReference>
<feature type="non-terminal residue" evidence="7">
    <location>
        <position position="147"/>
    </location>
</feature>
<organism evidence="7 8">
    <name type="scientific">Neotoma lepida</name>
    <name type="common">Desert woodrat</name>
    <dbReference type="NCBI Taxonomy" id="56216"/>
    <lineage>
        <taxon>Eukaryota</taxon>
        <taxon>Metazoa</taxon>
        <taxon>Chordata</taxon>
        <taxon>Craniata</taxon>
        <taxon>Vertebrata</taxon>
        <taxon>Euteleostomi</taxon>
        <taxon>Mammalia</taxon>
        <taxon>Eutheria</taxon>
        <taxon>Euarchontoglires</taxon>
        <taxon>Glires</taxon>
        <taxon>Rodentia</taxon>
        <taxon>Myomorpha</taxon>
        <taxon>Muroidea</taxon>
        <taxon>Cricetidae</taxon>
        <taxon>Neotominae</taxon>
        <taxon>Neotoma</taxon>
    </lineage>
</organism>
<keyword evidence="8" id="KW-1185">Reference proteome</keyword>
<dbReference type="PANTHER" id="PTHR24061:SF403">
    <property type="entry name" value="VOMERONASAL 2, RECEPTOR 113-RELATED"/>
    <property type="match status" value="1"/>
</dbReference>
<gene>
    <name evidence="7" type="ORF">A6R68_03999</name>
</gene>
<dbReference type="InterPro" id="IPR000068">
    <property type="entry name" value="GPCR_3_Ca_sens_rcpt-rel"/>
</dbReference>
<dbReference type="InterPro" id="IPR001828">
    <property type="entry name" value="ANF_lig-bd_rcpt"/>
</dbReference>
<dbReference type="OrthoDB" id="9612721at2759"/>